<feature type="transmembrane region" description="Helical" evidence="6">
    <location>
        <begin position="66"/>
        <end position="84"/>
    </location>
</feature>
<feature type="domain" description="Mechanosensitive ion channel MscS" evidence="7">
    <location>
        <begin position="112"/>
        <end position="150"/>
    </location>
</feature>
<protein>
    <recommendedName>
        <fullName evidence="7">Mechanosensitive ion channel MscS domain-containing protein</fullName>
    </recommendedName>
</protein>
<evidence type="ECO:0000256" key="3">
    <source>
        <dbReference type="ARBA" id="ARBA00022692"/>
    </source>
</evidence>
<evidence type="ECO:0000313" key="9">
    <source>
        <dbReference type="Proteomes" id="UP001501310"/>
    </source>
</evidence>
<feature type="transmembrane region" description="Helical" evidence="6">
    <location>
        <begin position="96"/>
        <end position="119"/>
    </location>
</feature>
<dbReference type="EMBL" id="BAAAZD010000001">
    <property type="protein sequence ID" value="GAA4003546.1"/>
    <property type="molecule type" value="Genomic_DNA"/>
</dbReference>
<evidence type="ECO:0000259" key="7">
    <source>
        <dbReference type="Pfam" id="PF00924"/>
    </source>
</evidence>
<evidence type="ECO:0000256" key="6">
    <source>
        <dbReference type="SAM" id="Phobius"/>
    </source>
</evidence>
<keyword evidence="3 6" id="KW-0812">Transmembrane</keyword>
<keyword evidence="5 6" id="KW-0472">Membrane</keyword>
<evidence type="ECO:0000256" key="4">
    <source>
        <dbReference type="ARBA" id="ARBA00022989"/>
    </source>
</evidence>
<reference evidence="9" key="1">
    <citation type="journal article" date="2019" name="Int. J. Syst. Evol. Microbiol.">
        <title>The Global Catalogue of Microorganisms (GCM) 10K type strain sequencing project: providing services to taxonomists for standard genome sequencing and annotation.</title>
        <authorList>
            <consortium name="The Broad Institute Genomics Platform"/>
            <consortium name="The Broad Institute Genome Sequencing Center for Infectious Disease"/>
            <person name="Wu L."/>
            <person name="Ma J."/>
        </authorList>
    </citation>
    <scope>NUCLEOTIDE SEQUENCE [LARGE SCALE GENOMIC DNA]</scope>
    <source>
        <strain evidence="9">JCM 16603</strain>
    </source>
</reference>
<proteinExistence type="predicted"/>
<dbReference type="Proteomes" id="UP001501310">
    <property type="component" value="Unassembled WGS sequence"/>
</dbReference>
<dbReference type="Pfam" id="PF00924">
    <property type="entry name" value="MS_channel_2nd"/>
    <property type="match status" value="1"/>
</dbReference>
<feature type="transmembrane region" description="Helical" evidence="6">
    <location>
        <begin position="25"/>
        <end position="46"/>
    </location>
</feature>
<comment type="caution">
    <text evidence="8">The sequence shown here is derived from an EMBL/GenBank/DDBJ whole genome shotgun (WGS) entry which is preliminary data.</text>
</comment>
<dbReference type="PANTHER" id="PTHR30566">
    <property type="entry name" value="YNAI-RELATED MECHANOSENSITIVE ION CHANNEL"/>
    <property type="match status" value="1"/>
</dbReference>
<keyword evidence="2" id="KW-1003">Cell membrane</keyword>
<dbReference type="SUPFAM" id="SSF82689">
    <property type="entry name" value="Mechanosensitive channel protein MscS (YggB), C-terminal domain"/>
    <property type="match status" value="1"/>
</dbReference>
<accession>A0ABP7RX66</accession>
<evidence type="ECO:0000256" key="1">
    <source>
        <dbReference type="ARBA" id="ARBA00004651"/>
    </source>
</evidence>
<dbReference type="InterPro" id="IPR010920">
    <property type="entry name" value="LSM_dom_sf"/>
</dbReference>
<dbReference type="RefSeq" id="WP_344709465.1">
    <property type="nucleotide sequence ID" value="NZ_BAAAZD010000001.1"/>
</dbReference>
<evidence type="ECO:0000256" key="2">
    <source>
        <dbReference type="ARBA" id="ARBA00022475"/>
    </source>
</evidence>
<sequence>MAANTALEVFGITLVGATPENGKKLLLTVALVALVLLFSAFVRRLLARSPGEQLGSGKVRFWLRQAVGLVAGAVLVLGIVSIWFDDPARLTTGLGLVTAGMAFALQRVITAVAGYFVILRGKTFNVGDRIVMGGVRGDVIALSFMQTKILEMGQPPPVNSAEPAMWVHSRQFTGRIVTVSNDKIFDEPIYNYTYHFPYVWEEIRLPVSYRDDRAAAETILLEPAQHHAVQQQDIEQHHLAQLERRYGIHIGDVAPKVYWRLTDNWLELAVRFLSPDHGTREIKDAMSREILSRLDAVGIGIASATYEITGLPALTVEQKGVSA</sequence>
<comment type="subcellular location">
    <subcellularLocation>
        <location evidence="1">Cell membrane</location>
        <topology evidence="1">Multi-pass membrane protein</topology>
    </subcellularLocation>
</comment>
<name>A0ABP7RX66_9SPHN</name>
<keyword evidence="9" id="KW-1185">Reference proteome</keyword>
<dbReference type="PANTHER" id="PTHR30566:SF5">
    <property type="entry name" value="MECHANOSENSITIVE ION CHANNEL PROTEIN 1, MITOCHONDRIAL-RELATED"/>
    <property type="match status" value="1"/>
</dbReference>
<organism evidence="8 9">
    <name type="scientific">Sphingomonas humi</name>
    <dbReference type="NCBI Taxonomy" id="335630"/>
    <lineage>
        <taxon>Bacteria</taxon>
        <taxon>Pseudomonadati</taxon>
        <taxon>Pseudomonadota</taxon>
        <taxon>Alphaproteobacteria</taxon>
        <taxon>Sphingomonadales</taxon>
        <taxon>Sphingomonadaceae</taxon>
        <taxon>Sphingomonas</taxon>
    </lineage>
</organism>
<gene>
    <name evidence="8" type="ORF">GCM10022211_14040</name>
</gene>
<dbReference type="InterPro" id="IPR011066">
    <property type="entry name" value="MscS_channel_C_sf"/>
</dbReference>
<dbReference type="Gene3D" id="2.30.30.60">
    <property type="match status" value="1"/>
</dbReference>
<dbReference type="SUPFAM" id="SSF50182">
    <property type="entry name" value="Sm-like ribonucleoproteins"/>
    <property type="match status" value="1"/>
</dbReference>
<dbReference type="InterPro" id="IPR023408">
    <property type="entry name" value="MscS_beta-dom_sf"/>
</dbReference>
<evidence type="ECO:0000313" key="8">
    <source>
        <dbReference type="EMBL" id="GAA4003546.1"/>
    </source>
</evidence>
<dbReference type="InterPro" id="IPR006685">
    <property type="entry name" value="MscS_channel_2nd"/>
</dbReference>
<keyword evidence="4 6" id="KW-1133">Transmembrane helix</keyword>
<evidence type="ECO:0000256" key="5">
    <source>
        <dbReference type="ARBA" id="ARBA00023136"/>
    </source>
</evidence>